<gene>
    <name evidence="1" type="ORF">Bca52824_018933</name>
</gene>
<dbReference type="AlphaFoldDB" id="A0A8X7VQL5"/>
<dbReference type="OrthoDB" id="1607513at2759"/>
<sequence>MPSLLHQDFYCSKNSDKGSKAETVEDLLRNLYSCYAASDVSPQPERAVEPTTRCFMYMFKDELEEEERRRRSLMVMGTLLSFKSISSLKDVQEVL</sequence>
<comment type="caution">
    <text evidence="1">The sequence shown here is derived from an EMBL/GenBank/DDBJ whole genome shotgun (WGS) entry which is preliminary data.</text>
</comment>
<protein>
    <submittedName>
        <fullName evidence="1">Uncharacterized protein</fullName>
    </submittedName>
</protein>
<dbReference type="EMBL" id="JAAMPC010000004">
    <property type="protein sequence ID" value="KAG2315811.1"/>
    <property type="molecule type" value="Genomic_DNA"/>
</dbReference>
<dbReference type="Proteomes" id="UP000886595">
    <property type="component" value="Unassembled WGS sequence"/>
</dbReference>
<proteinExistence type="predicted"/>
<name>A0A8X7VQL5_BRACI</name>
<reference evidence="1 2" key="1">
    <citation type="submission" date="2020-02" db="EMBL/GenBank/DDBJ databases">
        <authorList>
            <person name="Ma Q."/>
            <person name="Huang Y."/>
            <person name="Song X."/>
            <person name="Pei D."/>
        </authorList>
    </citation>
    <scope>NUCLEOTIDE SEQUENCE [LARGE SCALE GENOMIC DNA]</scope>
    <source>
        <strain evidence="1">Sxm20200214</strain>
        <tissue evidence="1">Leaf</tissue>
    </source>
</reference>
<accession>A0A8X7VQL5</accession>
<keyword evidence="2" id="KW-1185">Reference proteome</keyword>
<evidence type="ECO:0000313" key="1">
    <source>
        <dbReference type="EMBL" id="KAG2315811.1"/>
    </source>
</evidence>
<organism evidence="1 2">
    <name type="scientific">Brassica carinata</name>
    <name type="common">Ethiopian mustard</name>
    <name type="synonym">Abyssinian cabbage</name>
    <dbReference type="NCBI Taxonomy" id="52824"/>
    <lineage>
        <taxon>Eukaryota</taxon>
        <taxon>Viridiplantae</taxon>
        <taxon>Streptophyta</taxon>
        <taxon>Embryophyta</taxon>
        <taxon>Tracheophyta</taxon>
        <taxon>Spermatophyta</taxon>
        <taxon>Magnoliopsida</taxon>
        <taxon>eudicotyledons</taxon>
        <taxon>Gunneridae</taxon>
        <taxon>Pentapetalae</taxon>
        <taxon>rosids</taxon>
        <taxon>malvids</taxon>
        <taxon>Brassicales</taxon>
        <taxon>Brassicaceae</taxon>
        <taxon>Brassiceae</taxon>
        <taxon>Brassica</taxon>
    </lineage>
</organism>
<evidence type="ECO:0000313" key="2">
    <source>
        <dbReference type="Proteomes" id="UP000886595"/>
    </source>
</evidence>